<dbReference type="Pfam" id="PF11294">
    <property type="entry name" value="DUF3095"/>
    <property type="match status" value="1"/>
</dbReference>
<protein>
    <submittedName>
        <fullName evidence="1">DUF3095 domain-containing protein</fullName>
    </submittedName>
</protein>
<dbReference type="RefSeq" id="WP_283173041.1">
    <property type="nucleotide sequence ID" value="NZ_JAPNOA010000019.1"/>
</dbReference>
<comment type="caution">
    <text evidence="1">The sequence shown here is derived from an EMBL/GenBank/DDBJ whole genome shotgun (WGS) entry which is preliminary data.</text>
</comment>
<evidence type="ECO:0000313" key="1">
    <source>
        <dbReference type="EMBL" id="MCY0964824.1"/>
    </source>
</evidence>
<organism evidence="1 2">
    <name type="scientific">Parathalassolituus penaei</name>
    <dbReference type="NCBI Taxonomy" id="2997323"/>
    <lineage>
        <taxon>Bacteria</taxon>
        <taxon>Pseudomonadati</taxon>
        <taxon>Pseudomonadota</taxon>
        <taxon>Gammaproteobacteria</taxon>
        <taxon>Oceanospirillales</taxon>
        <taxon>Oceanospirillaceae</taxon>
        <taxon>Parathalassolituus</taxon>
    </lineage>
</organism>
<dbReference type="Proteomes" id="UP001150830">
    <property type="component" value="Unassembled WGS sequence"/>
</dbReference>
<gene>
    <name evidence="1" type="ORF">OUO13_06470</name>
</gene>
<proteinExistence type="predicted"/>
<reference evidence="1" key="1">
    <citation type="submission" date="2022-11" db="EMBL/GenBank/DDBJ databases">
        <title>Parathalassolutuus dongxingensis gen. nov., sp. nov., a novel member of family Oceanospirillaceae isolated from a coastal shrimp pond in Guangxi, China.</title>
        <authorList>
            <person name="Chen H."/>
        </authorList>
    </citation>
    <scope>NUCLEOTIDE SEQUENCE</scope>
    <source>
        <strain evidence="1">G-43</strain>
    </source>
</reference>
<sequence>MSYHSSMQFYQRLPVFTDFAELTRSDWYQPLPDDWWLVLADIRASTRAINDGRYRDVNSVSAAAMVAVLNACRPCEVPYAFGGDGISVACPPECQQAVGNALLAVQELARRDFGLELRIALIPVLAVRVQGADVTVARYQPSPHFAQAMFQGGGLALAEQWLKQPDLPAIYRISELAYQPLADFSGYECRWQTVPSHRDETLSLLVQPLSSEPQARGALYRQVLEVLESICGSEADYHPLQERQLKLVSTPRDIETEARIRLPDSSTWQRWCYRWQVFLLLLAGRYLMKTDQSENGWRGYRQRLLANSDFQKCDDQLRMVIAVDREQRVRLLEWLQQQHSAGRLVYGVHVSDAALMTCLVTDYVNNHVHFLDGDKGGYALAAQGLKQQLATLAAASG</sequence>
<dbReference type="InterPro" id="IPR021445">
    <property type="entry name" value="DUF3095"/>
</dbReference>
<keyword evidence="2" id="KW-1185">Reference proteome</keyword>
<dbReference type="EMBL" id="JAPNOA010000019">
    <property type="protein sequence ID" value="MCY0964824.1"/>
    <property type="molecule type" value="Genomic_DNA"/>
</dbReference>
<accession>A0A9X3ISF1</accession>
<evidence type="ECO:0000313" key="2">
    <source>
        <dbReference type="Proteomes" id="UP001150830"/>
    </source>
</evidence>
<name>A0A9X3ISF1_9GAMM</name>
<dbReference type="AlphaFoldDB" id="A0A9X3ISF1"/>